<dbReference type="AlphaFoldDB" id="A0A1G2PUQ8"/>
<evidence type="ECO:0000256" key="1">
    <source>
        <dbReference type="ARBA" id="ARBA00004389"/>
    </source>
</evidence>
<gene>
    <name evidence="14" type="ORF">A3A97_00595</name>
</gene>
<evidence type="ECO:0000256" key="6">
    <source>
        <dbReference type="ARBA" id="ARBA00022679"/>
    </source>
</evidence>
<evidence type="ECO:0000256" key="4">
    <source>
        <dbReference type="ARBA" id="ARBA00012583"/>
    </source>
</evidence>
<dbReference type="InterPro" id="IPR029044">
    <property type="entry name" value="Nucleotide-diphossugar_trans"/>
</dbReference>
<comment type="subcellular location">
    <subcellularLocation>
        <location evidence="1">Endoplasmic reticulum membrane</location>
        <topology evidence="1">Single-pass membrane protein</topology>
    </subcellularLocation>
</comment>
<evidence type="ECO:0000256" key="9">
    <source>
        <dbReference type="ARBA" id="ARBA00022968"/>
    </source>
</evidence>
<comment type="catalytic activity">
    <reaction evidence="12">
        <text>a di-trans,poly-cis-dolichyl phosphate + UDP-alpha-D-glucose = a di-trans,poly-cis-dolichyl beta-D-glucosyl phosphate + UDP</text>
        <dbReference type="Rhea" id="RHEA:15401"/>
        <dbReference type="Rhea" id="RHEA-COMP:19498"/>
        <dbReference type="Rhea" id="RHEA-COMP:19502"/>
        <dbReference type="ChEBI" id="CHEBI:57525"/>
        <dbReference type="ChEBI" id="CHEBI:57683"/>
        <dbReference type="ChEBI" id="CHEBI:58223"/>
        <dbReference type="ChEBI" id="CHEBI:58885"/>
        <dbReference type="EC" id="2.4.1.117"/>
    </reaction>
    <physiologicalReaction direction="left-to-right" evidence="12">
        <dbReference type="Rhea" id="RHEA:15402"/>
    </physiologicalReaction>
</comment>
<dbReference type="Proteomes" id="UP000176951">
    <property type="component" value="Unassembled WGS sequence"/>
</dbReference>
<dbReference type="EMBL" id="MHSW01000014">
    <property type="protein sequence ID" value="OHA52033.1"/>
    <property type="molecule type" value="Genomic_DNA"/>
</dbReference>
<evidence type="ECO:0000256" key="10">
    <source>
        <dbReference type="ARBA" id="ARBA00022989"/>
    </source>
</evidence>
<dbReference type="PANTHER" id="PTHR10859">
    <property type="entry name" value="GLYCOSYL TRANSFERASE"/>
    <property type="match status" value="1"/>
</dbReference>
<sequence length="257" mass="28968">MNQGTPFISIVIPAYNEERRIGKTLQAIDAYLAKKSWISEILVVSDGSSDGTVNIVEGYQKLTKRLRLIANKENHGKGYVVRQGMTEAYGSLRLFTDADNATPIEELEKLLPWINLTQENKVNVSDNQGGYDVVIGSIGLKQSAVEKKEPIFRVLAGKGANVLIQFLILPGIHDTQRGFKLFTASAAEKIFPLCRIDKWGFDMEALALALKFKFKVKEVGIRWIHDAESKVKASAYFKTLIELFKIRLWLWMGVYNK</sequence>
<keyword evidence="9" id="KW-0735">Signal-anchor</keyword>
<evidence type="ECO:0000256" key="7">
    <source>
        <dbReference type="ARBA" id="ARBA00022692"/>
    </source>
</evidence>
<evidence type="ECO:0000256" key="8">
    <source>
        <dbReference type="ARBA" id="ARBA00022824"/>
    </source>
</evidence>
<accession>A0A1G2PUQ8</accession>
<protein>
    <recommendedName>
        <fullName evidence="4">dolichyl-phosphate beta-glucosyltransferase</fullName>
        <ecNumber evidence="4">2.4.1.117</ecNumber>
    </recommendedName>
</protein>
<dbReference type="CDD" id="cd04188">
    <property type="entry name" value="DPG_synthase"/>
    <property type="match status" value="1"/>
</dbReference>
<dbReference type="PANTHER" id="PTHR10859:SF91">
    <property type="entry name" value="DOLICHYL-PHOSPHATE BETA-GLUCOSYLTRANSFERASE"/>
    <property type="match status" value="1"/>
</dbReference>
<keyword evidence="7" id="KW-0812">Transmembrane</keyword>
<comment type="pathway">
    <text evidence="2">Protein modification; protein glycosylation.</text>
</comment>
<dbReference type="Gene3D" id="3.90.550.10">
    <property type="entry name" value="Spore Coat Polysaccharide Biosynthesis Protein SpsA, Chain A"/>
    <property type="match status" value="1"/>
</dbReference>
<dbReference type="SUPFAM" id="SSF53448">
    <property type="entry name" value="Nucleotide-diphospho-sugar transferases"/>
    <property type="match status" value="1"/>
</dbReference>
<evidence type="ECO:0000256" key="2">
    <source>
        <dbReference type="ARBA" id="ARBA00004922"/>
    </source>
</evidence>
<keyword evidence="11" id="KW-0472">Membrane</keyword>
<evidence type="ECO:0000256" key="3">
    <source>
        <dbReference type="ARBA" id="ARBA00006739"/>
    </source>
</evidence>
<dbReference type="GO" id="GO:0006487">
    <property type="term" value="P:protein N-linked glycosylation"/>
    <property type="evidence" value="ECO:0007669"/>
    <property type="project" value="TreeGrafter"/>
</dbReference>
<dbReference type="InterPro" id="IPR001173">
    <property type="entry name" value="Glyco_trans_2-like"/>
</dbReference>
<dbReference type="GO" id="GO:0004581">
    <property type="term" value="F:dolichyl-phosphate beta-glucosyltransferase activity"/>
    <property type="evidence" value="ECO:0007669"/>
    <property type="project" value="UniProtKB-EC"/>
</dbReference>
<evidence type="ECO:0000256" key="12">
    <source>
        <dbReference type="ARBA" id="ARBA00045097"/>
    </source>
</evidence>
<dbReference type="Pfam" id="PF00535">
    <property type="entry name" value="Glycos_transf_2"/>
    <property type="match status" value="1"/>
</dbReference>
<evidence type="ECO:0000256" key="5">
    <source>
        <dbReference type="ARBA" id="ARBA00022676"/>
    </source>
</evidence>
<evidence type="ECO:0000313" key="14">
    <source>
        <dbReference type="EMBL" id="OHA52033.1"/>
    </source>
</evidence>
<name>A0A1G2PUQ8_9BACT</name>
<comment type="similarity">
    <text evidence="3">Belongs to the glycosyltransferase 2 family.</text>
</comment>
<reference evidence="14 15" key="1">
    <citation type="journal article" date="2016" name="Nat. Commun.">
        <title>Thousands of microbial genomes shed light on interconnected biogeochemical processes in an aquifer system.</title>
        <authorList>
            <person name="Anantharaman K."/>
            <person name="Brown C.T."/>
            <person name="Hug L.A."/>
            <person name="Sharon I."/>
            <person name="Castelle C.J."/>
            <person name="Probst A.J."/>
            <person name="Thomas B.C."/>
            <person name="Singh A."/>
            <person name="Wilkins M.J."/>
            <person name="Karaoz U."/>
            <person name="Brodie E.L."/>
            <person name="Williams K.H."/>
            <person name="Hubbard S.S."/>
            <person name="Banfield J.F."/>
        </authorList>
    </citation>
    <scope>NUCLEOTIDE SEQUENCE [LARGE SCALE GENOMIC DNA]</scope>
</reference>
<dbReference type="EC" id="2.4.1.117" evidence="4"/>
<dbReference type="InterPro" id="IPR035518">
    <property type="entry name" value="DPG_synthase"/>
</dbReference>
<evidence type="ECO:0000313" key="15">
    <source>
        <dbReference type="Proteomes" id="UP000176951"/>
    </source>
</evidence>
<keyword evidence="5" id="KW-0328">Glycosyltransferase</keyword>
<evidence type="ECO:0000259" key="13">
    <source>
        <dbReference type="Pfam" id="PF00535"/>
    </source>
</evidence>
<organism evidence="14 15">
    <name type="scientific">Candidatus Terrybacteria bacterium RIFCSPLOWO2_01_FULL_40_23</name>
    <dbReference type="NCBI Taxonomy" id="1802366"/>
    <lineage>
        <taxon>Bacteria</taxon>
        <taxon>Candidatus Terryibacteriota</taxon>
    </lineage>
</organism>
<proteinExistence type="inferred from homology"/>
<keyword evidence="10" id="KW-1133">Transmembrane helix</keyword>
<evidence type="ECO:0000256" key="11">
    <source>
        <dbReference type="ARBA" id="ARBA00023136"/>
    </source>
</evidence>
<feature type="domain" description="Glycosyltransferase 2-like" evidence="13">
    <location>
        <begin position="9"/>
        <end position="191"/>
    </location>
</feature>
<keyword evidence="6" id="KW-0808">Transferase</keyword>
<keyword evidence="8" id="KW-0256">Endoplasmic reticulum</keyword>
<comment type="caution">
    <text evidence="14">The sequence shown here is derived from an EMBL/GenBank/DDBJ whole genome shotgun (WGS) entry which is preliminary data.</text>
</comment>